<dbReference type="EMBL" id="BOPZ01000056">
    <property type="protein sequence ID" value="GIM30714.1"/>
    <property type="molecule type" value="Genomic_DNA"/>
</dbReference>
<evidence type="ECO:0000256" key="1">
    <source>
        <dbReference type="SAM" id="MobiDB-lite"/>
    </source>
</evidence>
<name>A0A919S2N6_9CLOT</name>
<dbReference type="AlphaFoldDB" id="A0A919S2N6"/>
<sequence>MSKHKHRHRSSNMNDIKNMNPINNMNNVNNMSGMNNSMPPFPFNLSPQMTEMFKNIDFNALTGLLSAIGSEGFNLNALNSLFNSSMPNGLGNIMNNGLGNIMNNGFNYDNSANNLNFNREEDANIAMLRALRTFVDPSRARFLDKVIELYQSGEFDD</sequence>
<protein>
    <submittedName>
        <fullName evidence="2">Uncharacterized protein</fullName>
    </submittedName>
</protein>
<reference evidence="2" key="1">
    <citation type="submission" date="2021-03" db="EMBL/GenBank/DDBJ databases">
        <title>Taxonomic study of Clostridium polyendosporum from meadow-gley soil under rice.</title>
        <authorList>
            <person name="Kobayashi H."/>
            <person name="Tanizawa Y."/>
            <person name="Yagura M."/>
        </authorList>
    </citation>
    <scope>NUCLEOTIDE SEQUENCE</scope>
    <source>
        <strain evidence="2">JCM 30710</strain>
    </source>
</reference>
<dbReference type="RefSeq" id="WP_212905379.1">
    <property type="nucleotide sequence ID" value="NZ_BOPZ01000056.1"/>
</dbReference>
<gene>
    <name evidence="2" type="ORF">CPJCM30710_33800</name>
</gene>
<dbReference type="Proteomes" id="UP000679179">
    <property type="component" value="Unassembled WGS sequence"/>
</dbReference>
<keyword evidence="3" id="KW-1185">Reference proteome</keyword>
<proteinExistence type="predicted"/>
<feature type="compositionally biased region" description="Basic residues" evidence="1">
    <location>
        <begin position="1"/>
        <end position="10"/>
    </location>
</feature>
<feature type="region of interest" description="Disordered" evidence="1">
    <location>
        <begin position="1"/>
        <end position="33"/>
    </location>
</feature>
<organism evidence="2 3">
    <name type="scientific">Clostridium polyendosporum</name>
    <dbReference type="NCBI Taxonomy" id="69208"/>
    <lineage>
        <taxon>Bacteria</taxon>
        <taxon>Bacillati</taxon>
        <taxon>Bacillota</taxon>
        <taxon>Clostridia</taxon>
        <taxon>Eubacteriales</taxon>
        <taxon>Clostridiaceae</taxon>
        <taxon>Clostridium</taxon>
    </lineage>
</organism>
<comment type="caution">
    <text evidence="2">The sequence shown here is derived from an EMBL/GenBank/DDBJ whole genome shotgun (WGS) entry which is preliminary data.</text>
</comment>
<accession>A0A919S2N6</accession>
<feature type="compositionally biased region" description="Low complexity" evidence="1">
    <location>
        <begin position="12"/>
        <end position="33"/>
    </location>
</feature>
<evidence type="ECO:0000313" key="3">
    <source>
        <dbReference type="Proteomes" id="UP000679179"/>
    </source>
</evidence>
<evidence type="ECO:0000313" key="2">
    <source>
        <dbReference type="EMBL" id="GIM30714.1"/>
    </source>
</evidence>